<dbReference type="OrthoDB" id="9800524at2"/>
<dbReference type="InterPro" id="IPR050556">
    <property type="entry name" value="Type_II_TA_system_RNase"/>
</dbReference>
<evidence type="ECO:0000259" key="8">
    <source>
        <dbReference type="Pfam" id="PF01850"/>
    </source>
</evidence>
<evidence type="ECO:0000256" key="4">
    <source>
        <dbReference type="ARBA" id="ARBA00022723"/>
    </source>
</evidence>
<name>A0A101KMB6_RHILI</name>
<evidence type="ECO:0000256" key="3">
    <source>
        <dbReference type="ARBA" id="ARBA00022722"/>
    </source>
</evidence>
<dbReference type="GO" id="GO:0003677">
    <property type="term" value="F:DNA binding"/>
    <property type="evidence" value="ECO:0007669"/>
    <property type="project" value="UniProtKB-KW"/>
</dbReference>
<organism evidence="9 10">
    <name type="scientific">Rhizobium loti</name>
    <name type="common">Mesorhizobium loti</name>
    <dbReference type="NCBI Taxonomy" id="381"/>
    <lineage>
        <taxon>Bacteria</taxon>
        <taxon>Pseudomonadati</taxon>
        <taxon>Pseudomonadota</taxon>
        <taxon>Alphaproteobacteria</taxon>
        <taxon>Hyphomicrobiales</taxon>
        <taxon>Phyllobacteriaceae</taxon>
        <taxon>Mesorhizobium</taxon>
    </lineage>
</organism>
<proteinExistence type="inferred from homology"/>
<keyword evidence="3" id="KW-0540">Nuclease</keyword>
<sequence>MATLVDTNVLIDVAVRDPVWLKWSRPKIEAARRQGSLVINQIIYAEFSMRYDAIDEVDDVLPEDEYRREGLPFEAAFAASRAFLVYRRQGGPREKIMPDFLIGAHAVIRGYPILTRDPAGFRKYFPDVELIAPDTHP</sequence>
<dbReference type="Proteomes" id="UP000053176">
    <property type="component" value="Unassembled WGS sequence"/>
</dbReference>
<comment type="cofactor">
    <cofactor evidence="1">
        <name>Mg(2+)</name>
        <dbReference type="ChEBI" id="CHEBI:18420"/>
    </cofactor>
</comment>
<evidence type="ECO:0000313" key="9">
    <source>
        <dbReference type="EMBL" id="KUM23279.1"/>
    </source>
</evidence>
<keyword evidence="2" id="KW-1277">Toxin-antitoxin system</keyword>
<dbReference type="GO" id="GO:0016787">
    <property type="term" value="F:hydrolase activity"/>
    <property type="evidence" value="ECO:0007669"/>
    <property type="project" value="UniProtKB-KW"/>
</dbReference>
<evidence type="ECO:0000256" key="2">
    <source>
        <dbReference type="ARBA" id="ARBA00022649"/>
    </source>
</evidence>
<keyword evidence="6" id="KW-0460">Magnesium</keyword>
<gene>
    <name evidence="9" type="ORF">AU467_10100</name>
</gene>
<evidence type="ECO:0000256" key="7">
    <source>
        <dbReference type="ARBA" id="ARBA00038093"/>
    </source>
</evidence>
<dbReference type="AlphaFoldDB" id="A0A101KMB6"/>
<keyword evidence="4" id="KW-0479">Metal-binding</keyword>
<keyword evidence="9" id="KW-0238">DNA-binding</keyword>
<accession>A0A101KMB6</accession>
<dbReference type="InterPro" id="IPR029060">
    <property type="entry name" value="PIN-like_dom_sf"/>
</dbReference>
<dbReference type="InterPro" id="IPR002716">
    <property type="entry name" value="PIN_dom"/>
</dbReference>
<feature type="domain" description="PIN" evidence="8">
    <location>
        <begin position="4"/>
        <end position="123"/>
    </location>
</feature>
<dbReference type="GO" id="GO:0046872">
    <property type="term" value="F:metal ion binding"/>
    <property type="evidence" value="ECO:0007669"/>
    <property type="project" value="UniProtKB-KW"/>
</dbReference>
<dbReference type="EMBL" id="LPWA01000175">
    <property type="protein sequence ID" value="KUM23279.1"/>
    <property type="molecule type" value="Genomic_DNA"/>
</dbReference>
<evidence type="ECO:0000313" key="10">
    <source>
        <dbReference type="Proteomes" id="UP000053176"/>
    </source>
</evidence>
<dbReference type="PANTHER" id="PTHR33653">
    <property type="entry name" value="RIBONUCLEASE VAPC2"/>
    <property type="match status" value="1"/>
</dbReference>
<comment type="similarity">
    <text evidence="7">Belongs to the PINc/VapC protein family.</text>
</comment>
<reference evidence="9 10" key="1">
    <citation type="submission" date="2015-12" db="EMBL/GenBank/DDBJ databases">
        <title>Draft genome sequence of Mesorhizobium sp. UFLA 01-765, a multitolerant efficient symbiont and plant-growth promoting strain isolated from Zn-mining soil using Leucaena leucocephala as a trap plant.</title>
        <authorList>
            <person name="Rangel W.M."/>
            <person name="Thijs S."/>
            <person name="Longatti S.M."/>
            <person name="Moreira F.M."/>
            <person name="Weyens N."/>
            <person name="Vangronsveld J."/>
            <person name="Van Hamme J.D."/>
            <person name="Bottos E.M."/>
            <person name="Rineau F."/>
        </authorList>
    </citation>
    <scope>NUCLEOTIDE SEQUENCE [LARGE SCALE GENOMIC DNA]</scope>
    <source>
        <strain evidence="9 10">UFLA 01-765</strain>
    </source>
</reference>
<evidence type="ECO:0000256" key="6">
    <source>
        <dbReference type="ARBA" id="ARBA00022842"/>
    </source>
</evidence>
<dbReference type="GO" id="GO:0004518">
    <property type="term" value="F:nuclease activity"/>
    <property type="evidence" value="ECO:0007669"/>
    <property type="project" value="UniProtKB-KW"/>
</dbReference>
<dbReference type="Gene3D" id="3.40.50.1010">
    <property type="entry name" value="5'-nuclease"/>
    <property type="match status" value="1"/>
</dbReference>
<dbReference type="PANTHER" id="PTHR33653:SF1">
    <property type="entry name" value="RIBONUCLEASE VAPC2"/>
    <property type="match status" value="1"/>
</dbReference>
<evidence type="ECO:0000256" key="1">
    <source>
        <dbReference type="ARBA" id="ARBA00001946"/>
    </source>
</evidence>
<comment type="caution">
    <text evidence="9">The sequence shown here is derived from an EMBL/GenBank/DDBJ whole genome shotgun (WGS) entry which is preliminary data.</text>
</comment>
<protein>
    <submittedName>
        <fullName evidence="9">DNA-binding protein</fullName>
    </submittedName>
</protein>
<keyword evidence="5" id="KW-0378">Hydrolase</keyword>
<dbReference type="Pfam" id="PF01850">
    <property type="entry name" value="PIN"/>
    <property type="match status" value="1"/>
</dbReference>
<dbReference type="SUPFAM" id="SSF88723">
    <property type="entry name" value="PIN domain-like"/>
    <property type="match status" value="1"/>
</dbReference>
<evidence type="ECO:0000256" key="5">
    <source>
        <dbReference type="ARBA" id="ARBA00022801"/>
    </source>
</evidence>